<comment type="caution">
    <text evidence="2">The sequence shown here is derived from an EMBL/GenBank/DDBJ whole genome shotgun (WGS) entry which is preliminary data.</text>
</comment>
<dbReference type="AlphaFoldDB" id="A0A437GYM4"/>
<evidence type="ECO:0000313" key="2">
    <source>
        <dbReference type="EMBL" id="RVQ67784.1"/>
    </source>
</evidence>
<dbReference type="Proteomes" id="UP000283003">
    <property type="component" value="Unassembled WGS sequence"/>
</dbReference>
<accession>A0A437GYM4</accession>
<dbReference type="InterPro" id="IPR021330">
    <property type="entry name" value="DUF2939"/>
</dbReference>
<evidence type="ECO:0000256" key="1">
    <source>
        <dbReference type="SAM" id="Phobius"/>
    </source>
</evidence>
<dbReference type="Pfam" id="PF11159">
    <property type="entry name" value="DUF2939"/>
    <property type="match status" value="1"/>
</dbReference>
<keyword evidence="1" id="KW-0472">Membrane</keyword>
<gene>
    <name evidence="2" type="ORF">EKN06_07640</name>
</gene>
<keyword evidence="1" id="KW-0812">Transmembrane</keyword>
<sequence length="173" mass="18595">MRLYPVADGHGGSCVKRLFALLFVIAAAFGGWFVGSRLYAVHDLSQAARDGDVARLEGRVDFPAFRESLKSEVGGAIEREDIGGLGSVLAKASASFAIDKFVNPETVAQLVRTGQADGVTVAVRAEEREPVDWRIESGDLHAFRLTGPDPRGALIFRRDGLGWRLAGIDLNDG</sequence>
<feature type="transmembrane region" description="Helical" evidence="1">
    <location>
        <begin position="20"/>
        <end position="40"/>
    </location>
</feature>
<keyword evidence="3" id="KW-1185">Reference proteome</keyword>
<dbReference type="EMBL" id="RXOL01000002">
    <property type="protein sequence ID" value="RVQ67784.1"/>
    <property type="molecule type" value="Genomic_DNA"/>
</dbReference>
<name>A0A437GYM4_9SPHN</name>
<dbReference type="OrthoDB" id="7406839at2"/>
<reference evidence="2 3" key="1">
    <citation type="submission" date="2018-12" db="EMBL/GenBank/DDBJ databases">
        <title>Croceicoccus ponticola sp. nov., a lipolytic bacterium isolated from seawater.</title>
        <authorList>
            <person name="Yoon J.-H."/>
        </authorList>
    </citation>
    <scope>NUCLEOTIDE SEQUENCE [LARGE SCALE GENOMIC DNA]</scope>
    <source>
        <strain evidence="2 3">GM-16</strain>
    </source>
</reference>
<evidence type="ECO:0000313" key="3">
    <source>
        <dbReference type="Proteomes" id="UP000283003"/>
    </source>
</evidence>
<protein>
    <submittedName>
        <fullName evidence="2">DUF2939 domain-containing protein</fullName>
    </submittedName>
</protein>
<organism evidence="2 3">
    <name type="scientific">Croceicoccus ponticola</name>
    <dbReference type="NCBI Taxonomy" id="2217664"/>
    <lineage>
        <taxon>Bacteria</taxon>
        <taxon>Pseudomonadati</taxon>
        <taxon>Pseudomonadota</taxon>
        <taxon>Alphaproteobacteria</taxon>
        <taxon>Sphingomonadales</taxon>
        <taxon>Erythrobacteraceae</taxon>
        <taxon>Croceicoccus</taxon>
    </lineage>
</organism>
<keyword evidence="1" id="KW-1133">Transmembrane helix</keyword>
<proteinExistence type="predicted"/>